<dbReference type="Gene3D" id="3.40.30.10">
    <property type="entry name" value="Glutaredoxin"/>
    <property type="match status" value="1"/>
</dbReference>
<feature type="domain" description="DUF4124" evidence="1">
    <location>
        <begin position="10"/>
        <end position="55"/>
    </location>
</feature>
<accession>A0A1J5T819</accession>
<dbReference type="Pfam" id="PF13511">
    <property type="entry name" value="DUF4124"/>
    <property type="match status" value="1"/>
</dbReference>
<organism evidence="2">
    <name type="scientific">mine drainage metagenome</name>
    <dbReference type="NCBI Taxonomy" id="410659"/>
    <lineage>
        <taxon>unclassified sequences</taxon>
        <taxon>metagenomes</taxon>
        <taxon>ecological metagenomes</taxon>
    </lineage>
</organism>
<protein>
    <recommendedName>
        <fullName evidence="1">DUF4124 domain-containing protein</fullName>
    </recommendedName>
</protein>
<dbReference type="CDD" id="cd02976">
    <property type="entry name" value="NrdH"/>
    <property type="match status" value="1"/>
</dbReference>
<comment type="caution">
    <text evidence="2">The sequence shown here is derived from an EMBL/GenBank/DDBJ whole genome shotgun (WGS) entry which is preliminary data.</text>
</comment>
<evidence type="ECO:0000259" key="1">
    <source>
        <dbReference type="Pfam" id="PF13511"/>
    </source>
</evidence>
<dbReference type="SUPFAM" id="SSF52833">
    <property type="entry name" value="Thioredoxin-like"/>
    <property type="match status" value="1"/>
</dbReference>
<dbReference type="AlphaFoldDB" id="A0A1J5T819"/>
<gene>
    <name evidence="2" type="ORF">GALL_28470</name>
</gene>
<dbReference type="InterPro" id="IPR036249">
    <property type="entry name" value="Thioredoxin-like_sf"/>
</dbReference>
<reference evidence="2" key="1">
    <citation type="submission" date="2016-10" db="EMBL/GenBank/DDBJ databases">
        <title>Sequence of Gallionella enrichment culture.</title>
        <authorList>
            <person name="Poehlein A."/>
            <person name="Muehling M."/>
            <person name="Daniel R."/>
        </authorList>
    </citation>
    <scope>NUCLEOTIDE SEQUENCE</scope>
</reference>
<name>A0A1J5T819_9ZZZZ</name>
<dbReference type="EMBL" id="MLJW01000006">
    <property type="protein sequence ID" value="OIR17026.1"/>
    <property type="molecule type" value="Genomic_DNA"/>
</dbReference>
<sequence length="170" mass="18932">MKRYFLLMGLLIGANVQAAELYRSVDSSGKVHYSDRPLQGSEDVEELKLGKEPPPGEELPYETQRAMQNFPVTLYTFPDCGGLCEHARDLLVKRGIPFTEKSLVTQEDMGAFRKDSGDNRLPALSIGKTWLKGVQAEQWNNELDYAGYPKSVMTYRPPRPAAPAAAQPAQ</sequence>
<evidence type="ECO:0000313" key="2">
    <source>
        <dbReference type="EMBL" id="OIR17026.1"/>
    </source>
</evidence>
<dbReference type="InterPro" id="IPR025392">
    <property type="entry name" value="DUF4124"/>
</dbReference>
<proteinExistence type="predicted"/>